<dbReference type="OrthoDB" id="9801609at2"/>
<organism evidence="2 3">
    <name type="scientific">Rhodoplanes roseus</name>
    <dbReference type="NCBI Taxonomy" id="29409"/>
    <lineage>
        <taxon>Bacteria</taxon>
        <taxon>Pseudomonadati</taxon>
        <taxon>Pseudomonadota</taxon>
        <taxon>Alphaproteobacteria</taxon>
        <taxon>Hyphomicrobiales</taxon>
        <taxon>Nitrobacteraceae</taxon>
        <taxon>Rhodoplanes</taxon>
    </lineage>
</organism>
<sequence>MDLSYTQNLEDYHVWLAFGGRTSGTYVDIGAGHPVADNVTFWLYERGWRGLVVEPQSDLLALYGRLRPRDLAVGALVGRSDGEADFHKVDRLHGFSTTVEAHARTAENFGAAFSTERLPMTTLATLLATHGMTDIDLLKVDVEGGEADVLAGNDWSRYRPKLVLVEAVAPVTNAPTFEAWEPLLLANGYRFALDDTLNRFYVAAECPDVFERIPKQRADWHAVRHMYEIGRAPENATHPDHALAGTLVRGFLASLPWLDDQTLAAILERGRAAGTAPPSPLPVPGSDAFRFALGRIACGYDGGQIYDE</sequence>
<accession>A0A327L3B0</accession>
<dbReference type="InterPro" id="IPR029063">
    <property type="entry name" value="SAM-dependent_MTases_sf"/>
</dbReference>
<evidence type="ECO:0000259" key="1">
    <source>
        <dbReference type="Pfam" id="PF05050"/>
    </source>
</evidence>
<name>A0A327L3B0_9BRAD</name>
<dbReference type="Proteomes" id="UP000249130">
    <property type="component" value="Unassembled WGS sequence"/>
</dbReference>
<comment type="caution">
    <text evidence="2">The sequence shown here is derived from an EMBL/GenBank/DDBJ whole genome shotgun (WGS) entry which is preliminary data.</text>
</comment>
<dbReference type="InterPro" id="IPR006342">
    <property type="entry name" value="FkbM_mtfrase"/>
</dbReference>
<gene>
    <name evidence="2" type="ORF">CH341_09850</name>
</gene>
<evidence type="ECO:0000313" key="2">
    <source>
        <dbReference type="EMBL" id="RAI44303.1"/>
    </source>
</evidence>
<dbReference type="SUPFAM" id="SSF53335">
    <property type="entry name" value="S-adenosyl-L-methionine-dependent methyltransferases"/>
    <property type="match status" value="1"/>
</dbReference>
<dbReference type="AlphaFoldDB" id="A0A327L3B0"/>
<dbReference type="Pfam" id="PF05050">
    <property type="entry name" value="Methyltransf_21"/>
    <property type="match status" value="1"/>
</dbReference>
<evidence type="ECO:0000313" key="3">
    <source>
        <dbReference type="Proteomes" id="UP000249130"/>
    </source>
</evidence>
<protein>
    <recommendedName>
        <fullName evidence="1">Methyltransferase FkbM domain-containing protein</fullName>
    </recommendedName>
</protein>
<feature type="domain" description="Methyltransferase FkbM" evidence="1">
    <location>
        <begin position="28"/>
        <end position="191"/>
    </location>
</feature>
<dbReference type="Gene3D" id="3.40.50.150">
    <property type="entry name" value="Vaccinia Virus protein VP39"/>
    <property type="match status" value="1"/>
</dbReference>
<reference evidence="2 3" key="1">
    <citation type="submission" date="2017-07" db="EMBL/GenBank/DDBJ databases">
        <title>Draft Genome Sequences of Select Purple Nonsulfur Bacteria.</title>
        <authorList>
            <person name="Lasarre B."/>
            <person name="Mckinlay J.B."/>
        </authorList>
    </citation>
    <scope>NUCLEOTIDE SEQUENCE [LARGE SCALE GENOMIC DNA]</scope>
    <source>
        <strain evidence="2 3">DSM 5909</strain>
    </source>
</reference>
<keyword evidence="3" id="KW-1185">Reference proteome</keyword>
<dbReference type="EMBL" id="NPEX01000050">
    <property type="protein sequence ID" value="RAI44303.1"/>
    <property type="molecule type" value="Genomic_DNA"/>
</dbReference>
<proteinExistence type="predicted"/>
<dbReference type="NCBIfam" id="TIGR01444">
    <property type="entry name" value="fkbM_fam"/>
    <property type="match status" value="1"/>
</dbReference>